<dbReference type="EMBL" id="FZMP01000207">
    <property type="protein sequence ID" value="SNQ62130.1"/>
    <property type="molecule type" value="Genomic_DNA"/>
</dbReference>
<organism evidence="1 2">
    <name type="scientific">Candidatus Methanoperedens nitratireducens</name>
    <dbReference type="NCBI Taxonomy" id="1392998"/>
    <lineage>
        <taxon>Archaea</taxon>
        <taxon>Methanobacteriati</taxon>
        <taxon>Methanobacteriota</taxon>
        <taxon>Stenosarchaea group</taxon>
        <taxon>Methanomicrobia</taxon>
        <taxon>Methanosarcinales</taxon>
        <taxon>ANME-2 cluster</taxon>
        <taxon>Candidatus Methanoperedentaceae</taxon>
        <taxon>Candidatus Methanoperedens</taxon>
    </lineage>
</organism>
<evidence type="ECO:0000313" key="1">
    <source>
        <dbReference type="EMBL" id="SNQ62130.1"/>
    </source>
</evidence>
<gene>
    <name evidence="1" type="ORF">MNV_60011</name>
</gene>
<reference evidence="2" key="1">
    <citation type="submission" date="2017-06" db="EMBL/GenBank/DDBJ databases">
        <authorList>
            <person name="Cremers G."/>
        </authorList>
    </citation>
    <scope>NUCLEOTIDE SEQUENCE [LARGE SCALE GENOMIC DNA]</scope>
</reference>
<sequence length="281" mass="30465">MEEHSIIVDGDVLVGNYAELGYGIIAKTVVAGEHVKITGSILSENDIRIDLWSEITGDVRTKTDAYLGEFVNISGKLFAAGNLDVGNNVKINGGYEVKGWLVVRNPLPVVMFIFFYMMALLRLGNEEEVEKALEEMFADDAPSEKLMSIPNRTKISLEAIKTTSRAVIGSHCRLLGNVRARSASVGNHVTVFGSIRTTGSITTGAACTIHGNLDSRETVKIGRNCRVLGKVTANSIVVHETAKVDGNLISANGVTVEKDDLEGLNDTEKKLFYGFTMLEIT</sequence>
<evidence type="ECO:0000313" key="2">
    <source>
        <dbReference type="Proteomes" id="UP000218615"/>
    </source>
</evidence>
<keyword evidence="2" id="KW-1185">Reference proteome</keyword>
<protein>
    <recommendedName>
        <fullName evidence="3">Acyltransferase</fullName>
    </recommendedName>
</protein>
<dbReference type="SUPFAM" id="SSF51161">
    <property type="entry name" value="Trimeric LpxA-like enzymes"/>
    <property type="match status" value="1"/>
</dbReference>
<proteinExistence type="predicted"/>
<accession>A0A284VS69</accession>
<dbReference type="Gene3D" id="2.160.10.10">
    <property type="entry name" value="Hexapeptide repeat proteins"/>
    <property type="match status" value="1"/>
</dbReference>
<dbReference type="Proteomes" id="UP000218615">
    <property type="component" value="Unassembled WGS sequence"/>
</dbReference>
<dbReference type="InterPro" id="IPR011004">
    <property type="entry name" value="Trimer_LpxA-like_sf"/>
</dbReference>
<dbReference type="AlphaFoldDB" id="A0A284VS69"/>
<name>A0A284VS69_9EURY</name>
<evidence type="ECO:0008006" key="3">
    <source>
        <dbReference type="Google" id="ProtNLM"/>
    </source>
</evidence>